<comment type="caution">
    <text evidence="1">The sequence shown here is derived from an EMBL/GenBank/DDBJ whole genome shotgun (WGS) entry which is preliminary data.</text>
</comment>
<keyword evidence="2" id="KW-1185">Reference proteome</keyword>
<proteinExistence type="predicted"/>
<dbReference type="Pfam" id="PF14175">
    <property type="entry name" value="YaaC"/>
    <property type="match status" value="1"/>
</dbReference>
<evidence type="ECO:0000313" key="1">
    <source>
        <dbReference type="EMBL" id="MBF9235005.1"/>
    </source>
</evidence>
<reference evidence="1" key="1">
    <citation type="submission" date="2020-11" db="EMBL/GenBank/DDBJ databases">
        <authorList>
            <person name="Kim M.K."/>
        </authorList>
    </citation>
    <scope>NUCLEOTIDE SEQUENCE</scope>
    <source>
        <strain evidence="1">BT350</strain>
    </source>
</reference>
<accession>A0A931BTQ3</accession>
<dbReference type="AlphaFoldDB" id="A0A931BTQ3"/>
<protein>
    <submittedName>
        <fullName evidence="1">Uncharacterized protein</fullName>
    </submittedName>
</protein>
<sequence length="203" mass="23371">MFGNLAFIHRAYCLTYNTPSEMLMPLRNPIYMKDTSTNEVVFQAEVTGRNADLRRLQNLSPDYHIVDGEHHKKYIIQRKDRIAWYRRGNTKADREAILSGLADYHAKIRCDICCISAPTDLWYLKRTVSGTKIVNRYGLTLMLAAMHRLSELARYDPQGLATHLSGKENWLLTEFIELAPSQFVDELACEMTGLEFRLPGVRS</sequence>
<name>A0A931BTQ3_9HYPH</name>
<dbReference type="Proteomes" id="UP000599312">
    <property type="component" value="Unassembled WGS sequence"/>
</dbReference>
<evidence type="ECO:0000313" key="2">
    <source>
        <dbReference type="Proteomes" id="UP000599312"/>
    </source>
</evidence>
<dbReference type="EMBL" id="JADQDO010000009">
    <property type="protein sequence ID" value="MBF9235005.1"/>
    <property type="molecule type" value="Genomic_DNA"/>
</dbReference>
<gene>
    <name evidence="1" type="ORF">I2H38_16650</name>
</gene>
<dbReference type="InterPro" id="IPR026988">
    <property type="entry name" value="YaaC-like"/>
</dbReference>
<organism evidence="1 2">
    <name type="scientific">Microvirga alba</name>
    <dbReference type="NCBI Taxonomy" id="2791025"/>
    <lineage>
        <taxon>Bacteria</taxon>
        <taxon>Pseudomonadati</taxon>
        <taxon>Pseudomonadota</taxon>
        <taxon>Alphaproteobacteria</taxon>
        <taxon>Hyphomicrobiales</taxon>
        <taxon>Methylobacteriaceae</taxon>
        <taxon>Microvirga</taxon>
    </lineage>
</organism>